<feature type="non-terminal residue" evidence="1">
    <location>
        <position position="303"/>
    </location>
</feature>
<dbReference type="AlphaFoldDB" id="A0A0F9NHR6"/>
<dbReference type="Gene3D" id="3.40.50.2000">
    <property type="entry name" value="Glycogen Phosphorylase B"/>
    <property type="match status" value="2"/>
</dbReference>
<dbReference type="PANTHER" id="PTHR12526">
    <property type="entry name" value="GLYCOSYLTRANSFERASE"/>
    <property type="match status" value="1"/>
</dbReference>
<reference evidence="1" key="1">
    <citation type="journal article" date="2015" name="Nature">
        <title>Complex archaea that bridge the gap between prokaryotes and eukaryotes.</title>
        <authorList>
            <person name="Spang A."/>
            <person name="Saw J.H."/>
            <person name="Jorgensen S.L."/>
            <person name="Zaremba-Niedzwiedzka K."/>
            <person name="Martijn J."/>
            <person name="Lind A.E."/>
            <person name="van Eijk R."/>
            <person name="Schleper C."/>
            <person name="Guy L."/>
            <person name="Ettema T.J."/>
        </authorList>
    </citation>
    <scope>NUCLEOTIDE SEQUENCE</scope>
</reference>
<dbReference type="SUPFAM" id="SSF53756">
    <property type="entry name" value="UDP-Glycosyltransferase/glycogen phosphorylase"/>
    <property type="match status" value="1"/>
</dbReference>
<protein>
    <submittedName>
        <fullName evidence="1">Uncharacterized protein</fullName>
    </submittedName>
</protein>
<comment type="caution">
    <text evidence="1">The sequence shown here is derived from an EMBL/GenBank/DDBJ whole genome shotgun (WGS) entry which is preliminary data.</text>
</comment>
<gene>
    <name evidence="1" type="ORF">LCGC14_1335500</name>
</gene>
<dbReference type="GO" id="GO:0016757">
    <property type="term" value="F:glycosyltransferase activity"/>
    <property type="evidence" value="ECO:0007669"/>
    <property type="project" value="TreeGrafter"/>
</dbReference>
<proteinExistence type="predicted"/>
<sequence>MDKPRLHLLGLPHTVTAQAYSHCAYTGKVLRFPRMMALEGYDVIHYGNPGAEVDCEHVDVLPVELFEKLCDKRPPTAFVGDIADTGTPLFKAFNICLQAELKARWVKGDLVCLPFGHAHNAALEELGDWAKIEIGIGYPTLGPARYRVYESNAWYHWHLGKGNRAGSDYEWIVPNYFDVKEWPFIEVPSDYVLFFGRLTQLKGLEIVKEIALALPEQDFILCGQGEDPKWDLKNVEYRAPISGFDRAALVGNASVVIMPTRYIEPFGGVSAEAQMCGTPVLGSSFGAFTETIEHGRTGYRCRT</sequence>
<dbReference type="PANTHER" id="PTHR12526:SF638">
    <property type="entry name" value="SPORE COAT PROTEIN SA"/>
    <property type="match status" value="1"/>
</dbReference>
<organism evidence="1">
    <name type="scientific">marine sediment metagenome</name>
    <dbReference type="NCBI Taxonomy" id="412755"/>
    <lineage>
        <taxon>unclassified sequences</taxon>
        <taxon>metagenomes</taxon>
        <taxon>ecological metagenomes</taxon>
    </lineage>
</organism>
<name>A0A0F9NHR6_9ZZZZ</name>
<dbReference type="EMBL" id="LAZR01008115">
    <property type="protein sequence ID" value="KKM80867.1"/>
    <property type="molecule type" value="Genomic_DNA"/>
</dbReference>
<dbReference type="Pfam" id="PF13692">
    <property type="entry name" value="Glyco_trans_1_4"/>
    <property type="match status" value="1"/>
</dbReference>
<evidence type="ECO:0000313" key="1">
    <source>
        <dbReference type="EMBL" id="KKM80867.1"/>
    </source>
</evidence>
<accession>A0A0F9NHR6</accession>